<reference evidence="8" key="1">
    <citation type="submission" date="2022-03" db="EMBL/GenBank/DDBJ databases">
        <authorList>
            <person name="Martin C."/>
        </authorList>
    </citation>
    <scope>NUCLEOTIDE SEQUENCE</scope>
</reference>
<evidence type="ECO:0000256" key="3">
    <source>
        <dbReference type="ARBA" id="ARBA00022729"/>
    </source>
</evidence>
<dbReference type="GO" id="GO:0005576">
    <property type="term" value="C:extracellular region"/>
    <property type="evidence" value="ECO:0007669"/>
    <property type="project" value="UniProtKB-SubCell"/>
</dbReference>
<evidence type="ECO:0000259" key="7">
    <source>
        <dbReference type="Pfam" id="PF13330"/>
    </source>
</evidence>
<keyword evidence="2" id="KW-0964">Secreted</keyword>
<comment type="subcellular location">
    <subcellularLocation>
        <location evidence="1">Secreted</location>
    </subcellularLocation>
</comment>
<feature type="domain" description="WxxW" evidence="7">
    <location>
        <begin position="324"/>
        <end position="416"/>
    </location>
</feature>
<protein>
    <recommendedName>
        <fullName evidence="7">WxxW domain-containing protein</fullName>
    </recommendedName>
</protein>
<feature type="signal peptide" evidence="6">
    <location>
        <begin position="1"/>
        <end position="23"/>
    </location>
</feature>
<proteinExistence type="predicted"/>
<feature type="domain" description="WxxW" evidence="7">
    <location>
        <begin position="222"/>
        <end position="311"/>
    </location>
</feature>
<evidence type="ECO:0000313" key="9">
    <source>
        <dbReference type="Proteomes" id="UP000749559"/>
    </source>
</evidence>
<keyword evidence="3 6" id="KW-0732">Signal</keyword>
<keyword evidence="9" id="KW-1185">Reference proteome</keyword>
<dbReference type="PANTHER" id="PTHR15031:SF4">
    <property type="entry name" value="CARTILAGE INTERMEDIATE LAYER PROTEIN 1"/>
    <property type="match status" value="1"/>
</dbReference>
<feature type="region of interest" description="Disordered" evidence="5">
    <location>
        <begin position="29"/>
        <end position="54"/>
    </location>
</feature>
<comment type="caution">
    <text evidence="8">The sequence shown here is derived from an EMBL/GenBank/DDBJ whole genome shotgun (WGS) entry which is preliminary data.</text>
</comment>
<accession>A0A8S4PU99</accession>
<dbReference type="PANTHER" id="PTHR15031">
    <property type="entry name" value="CARTILAGE INTERMEDIATE LAYER PROTEIN CLIP"/>
    <property type="match status" value="1"/>
</dbReference>
<feature type="region of interest" description="Disordered" evidence="5">
    <location>
        <begin position="224"/>
        <end position="249"/>
    </location>
</feature>
<sequence length="418" mass="45247">MYMYVGVFVLFILSLENISASGAASWSSWIDRDNPSGNEDSEDRENLEKGLGGGMPCQNPTRIECKTVGTHIPASETGQVFRKDADCSVEGGLVCVNNEQKPGSQCLDYEIRFLCPVAAPTASWSSWIDRDDTSGSGDWEDRGNLEKGLGGGMPCQNPAEIECRTVGTHIPALETGQVFRKDAVCSLEGGLVCVNNEQRPGSQCLDYEIRFLCSMATPTASWSSWIDRDDPSGTADKEDRESLEKGLGGGMPCQNPVDIDCRKVGTHIHALRTGQVFKKGAVCSLEGGLVCVNNEQRPGSHCLDYEIRFLCPMATSTASSVGSWSSWIDRDDASGSGDWEDRWSLENGMGGGMPCKNPIGIECRTVGSHTPASETHQVFMPGAECSLARGLMCQNSDQRGGAGGFWCLDYEVRYLCPK</sequence>
<evidence type="ECO:0000313" key="8">
    <source>
        <dbReference type="EMBL" id="CAH1797601.1"/>
    </source>
</evidence>
<dbReference type="OrthoDB" id="6279391at2759"/>
<dbReference type="InterPro" id="IPR025155">
    <property type="entry name" value="WxxW_domain"/>
</dbReference>
<evidence type="ECO:0000256" key="5">
    <source>
        <dbReference type="SAM" id="MobiDB-lite"/>
    </source>
</evidence>
<evidence type="ECO:0000256" key="2">
    <source>
        <dbReference type="ARBA" id="ARBA00022525"/>
    </source>
</evidence>
<name>A0A8S4PU99_OWEFU</name>
<feature type="compositionally biased region" description="Basic and acidic residues" evidence="5">
    <location>
        <begin position="226"/>
        <end position="244"/>
    </location>
</feature>
<dbReference type="EMBL" id="CAIIXF020000010">
    <property type="protein sequence ID" value="CAH1797601.1"/>
    <property type="molecule type" value="Genomic_DNA"/>
</dbReference>
<dbReference type="AlphaFoldDB" id="A0A8S4PU99"/>
<dbReference type="Pfam" id="PF13330">
    <property type="entry name" value="Mucin2_WxxW"/>
    <property type="match status" value="4"/>
</dbReference>
<keyword evidence="4" id="KW-0325">Glycoprotein</keyword>
<evidence type="ECO:0000256" key="1">
    <source>
        <dbReference type="ARBA" id="ARBA00004613"/>
    </source>
</evidence>
<evidence type="ECO:0000256" key="4">
    <source>
        <dbReference type="ARBA" id="ARBA00023180"/>
    </source>
</evidence>
<evidence type="ECO:0000256" key="6">
    <source>
        <dbReference type="SAM" id="SignalP"/>
    </source>
</evidence>
<gene>
    <name evidence="8" type="ORF">OFUS_LOCUS21858</name>
</gene>
<dbReference type="InterPro" id="IPR039675">
    <property type="entry name" value="CILP1/CILP2"/>
</dbReference>
<dbReference type="Proteomes" id="UP000749559">
    <property type="component" value="Unassembled WGS sequence"/>
</dbReference>
<feature type="domain" description="WxxW" evidence="7">
    <location>
        <begin position="124"/>
        <end position="213"/>
    </location>
</feature>
<feature type="chain" id="PRO_5035942993" description="WxxW domain-containing protein" evidence="6">
    <location>
        <begin position="24"/>
        <end position="418"/>
    </location>
</feature>
<organism evidence="8 9">
    <name type="scientific">Owenia fusiformis</name>
    <name type="common">Polychaete worm</name>
    <dbReference type="NCBI Taxonomy" id="6347"/>
    <lineage>
        <taxon>Eukaryota</taxon>
        <taxon>Metazoa</taxon>
        <taxon>Spiralia</taxon>
        <taxon>Lophotrochozoa</taxon>
        <taxon>Annelida</taxon>
        <taxon>Polychaeta</taxon>
        <taxon>Sedentaria</taxon>
        <taxon>Canalipalpata</taxon>
        <taxon>Sabellida</taxon>
        <taxon>Oweniida</taxon>
        <taxon>Oweniidae</taxon>
        <taxon>Owenia</taxon>
    </lineage>
</organism>
<feature type="domain" description="WxxW" evidence="7">
    <location>
        <begin position="26"/>
        <end position="115"/>
    </location>
</feature>